<accession>C5BWT5</accession>
<evidence type="ECO:0000313" key="1">
    <source>
        <dbReference type="EMBL" id="ACQ80751.1"/>
    </source>
</evidence>
<dbReference type="KEGG" id="bcv:Bcav_2501"/>
<dbReference type="InterPro" id="IPR019933">
    <property type="entry name" value="DivIVA_domain"/>
</dbReference>
<protein>
    <recommendedName>
        <fullName evidence="3">DivIVA domain-containing protein</fullName>
    </recommendedName>
</protein>
<dbReference type="NCBIfam" id="TIGR03544">
    <property type="entry name" value="DivI1A_domain"/>
    <property type="match status" value="2"/>
</dbReference>
<dbReference type="EMBL" id="CP001618">
    <property type="protein sequence ID" value="ACQ80751.1"/>
    <property type="molecule type" value="Genomic_DNA"/>
</dbReference>
<organism evidence="1 2">
    <name type="scientific">Beutenbergia cavernae (strain ATCC BAA-8 / DSM 12333 / CCUG 43141 / JCM 11478 / NBRC 16432 / NCIMB 13614 / HKI 0122)</name>
    <dbReference type="NCBI Taxonomy" id="471853"/>
    <lineage>
        <taxon>Bacteria</taxon>
        <taxon>Bacillati</taxon>
        <taxon>Actinomycetota</taxon>
        <taxon>Actinomycetes</taxon>
        <taxon>Micrococcales</taxon>
        <taxon>Beutenbergiaceae</taxon>
        <taxon>Beutenbergia</taxon>
    </lineage>
</organism>
<sequence length="183" mass="20471">MTRMFPTVGRMSRGYDREEVDTFFSRARAAYEGTNGAAQLTGQDVRQAAFDLVRHGYSTTAVDAALDRLEAAFVQRERAEFVADRGQAAWMHEVADRATTLYGRLTRPENERFAQPEHGHGYDTEDVDALLDRLVDYFDAGVPLTASEIRSATFRSAPRTRAYAEGPVDAFLDRVVDVLLSVE</sequence>
<keyword evidence="2" id="KW-1185">Reference proteome</keyword>
<dbReference type="HOGENOM" id="CLU_118540_0_0_11"/>
<dbReference type="AlphaFoldDB" id="C5BWT5"/>
<dbReference type="InterPro" id="IPR019932">
    <property type="entry name" value="CHP03543"/>
</dbReference>
<reference evidence="1 2" key="1">
    <citation type="journal article" date="2009" name="Stand. Genomic Sci.">
        <title>Complete genome sequence of Beutenbergia cavernae type strain (HKI 0122).</title>
        <authorList>
            <person name="Land M."/>
            <person name="Pukall R."/>
            <person name="Abt B."/>
            <person name="Goker M."/>
            <person name="Rohde M."/>
            <person name="Glavina Del Rio T."/>
            <person name="Tice H."/>
            <person name="Copeland A."/>
            <person name="Cheng J.F."/>
            <person name="Lucas S."/>
            <person name="Chen F."/>
            <person name="Nolan M."/>
            <person name="Bruce D."/>
            <person name="Goodwin L."/>
            <person name="Pitluck S."/>
            <person name="Ivanova N."/>
            <person name="Mavromatis K."/>
            <person name="Ovchinnikova G."/>
            <person name="Pati A."/>
            <person name="Chen A."/>
            <person name="Palaniappan K."/>
            <person name="Hauser L."/>
            <person name="Chang Y.J."/>
            <person name="Jefferies C.C."/>
            <person name="Saunders E."/>
            <person name="Brettin T."/>
            <person name="Detter J.C."/>
            <person name="Han C."/>
            <person name="Chain P."/>
            <person name="Bristow J."/>
            <person name="Eisen J.A."/>
            <person name="Markowitz V."/>
            <person name="Hugenholtz P."/>
            <person name="Kyrpides N.C."/>
            <person name="Klenk H.P."/>
            <person name="Lapidus A."/>
        </authorList>
    </citation>
    <scope>NUCLEOTIDE SEQUENCE [LARGE SCALE GENOMIC DNA]</scope>
    <source>
        <strain evidence="2">ATCC BAA-8 / DSM 12333 / NBRC 16432</strain>
    </source>
</reference>
<dbReference type="OrthoDB" id="3480096at2"/>
<dbReference type="eggNOG" id="COG3599">
    <property type="taxonomic scope" value="Bacteria"/>
</dbReference>
<dbReference type="NCBIfam" id="TIGR03543">
    <property type="entry name" value="divI1A_rptt_fam"/>
    <property type="match status" value="1"/>
</dbReference>
<evidence type="ECO:0008006" key="3">
    <source>
        <dbReference type="Google" id="ProtNLM"/>
    </source>
</evidence>
<name>C5BWT5_BEUC1</name>
<dbReference type="STRING" id="471853.Bcav_2501"/>
<dbReference type="RefSeq" id="WP_015882991.1">
    <property type="nucleotide sequence ID" value="NC_012669.1"/>
</dbReference>
<dbReference type="Proteomes" id="UP000007962">
    <property type="component" value="Chromosome"/>
</dbReference>
<evidence type="ECO:0000313" key="2">
    <source>
        <dbReference type="Proteomes" id="UP000007962"/>
    </source>
</evidence>
<proteinExistence type="predicted"/>
<dbReference type="Gene3D" id="6.10.250.660">
    <property type="match status" value="2"/>
</dbReference>
<gene>
    <name evidence="1" type="ordered locus">Bcav_2501</name>
</gene>